<evidence type="ECO:0000256" key="4">
    <source>
        <dbReference type="ARBA" id="ARBA00022692"/>
    </source>
</evidence>
<feature type="transmembrane region" description="Helical" evidence="7">
    <location>
        <begin position="221"/>
        <end position="246"/>
    </location>
</feature>
<keyword evidence="4 7" id="KW-0812">Transmembrane</keyword>
<evidence type="ECO:0000313" key="10">
    <source>
        <dbReference type="Proteomes" id="UP000659904"/>
    </source>
</evidence>
<feature type="transmembrane region" description="Helical" evidence="7">
    <location>
        <begin position="252"/>
        <end position="273"/>
    </location>
</feature>
<evidence type="ECO:0000256" key="5">
    <source>
        <dbReference type="ARBA" id="ARBA00022989"/>
    </source>
</evidence>
<comment type="caution">
    <text evidence="9">The sequence shown here is derived from an EMBL/GenBank/DDBJ whole genome shotgun (WGS) entry which is preliminary data.</text>
</comment>
<dbReference type="Proteomes" id="UP000659904">
    <property type="component" value="Unassembled WGS sequence"/>
</dbReference>
<feature type="transmembrane region" description="Helical" evidence="7">
    <location>
        <begin position="285"/>
        <end position="305"/>
    </location>
</feature>
<keyword evidence="3" id="KW-1003">Cell membrane</keyword>
<dbReference type="InterPro" id="IPR050171">
    <property type="entry name" value="MFS_Transporters"/>
</dbReference>
<evidence type="ECO:0000256" key="1">
    <source>
        <dbReference type="ARBA" id="ARBA00004651"/>
    </source>
</evidence>
<dbReference type="InterPro" id="IPR036259">
    <property type="entry name" value="MFS_trans_sf"/>
</dbReference>
<feature type="domain" description="Major facilitator superfamily (MFS) profile" evidence="8">
    <location>
        <begin position="21"/>
        <end position="405"/>
    </location>
</feature>
<feature type="transmembrane region" description="Helical" evidence="7">
    <location>
        <begin position="88"/>
        <end position="106"/>
    </location>
</feature>
<gene>
    <name evidence="9" type="ORF">Cci01nite_67500</name>
</gene>
<dbReference type="GO" id="GO:0005886">
    <property type="term" value="C:plasma membrane"/>
    <property type="evidence" value="ECO:0007669"/>
    <property type="project" value="UniProtKB-SubCell"/>
</dbReference>
<feature type="transmembrane region" description="Helical" evidence="7">
    <location>
        <begin position="355"/>
        <end position="376"/>
    </location>
</feature>
<feature type="transmembrane region" description="Helical" evidence="7">
    <location>
        <begin position="175"/>
        <end position="200"/>
    </location>
</feature>
<dbReference type="EMBL" id="BONH01000041">
    <property type="protein sequence ID" value="GIG01657.1"/>
    <property type="molecule type" value="Genomic_DNA"/>
</dbReference>
<feature type="transmembrane region" description="Helical" evidence="7">
    <location>
        <begin position="58"/>
        <end position="76"/>
    </location>
</feature>
<keyword evidence="5 7" id="KW-1133">Transmembrane helix</keyword>
<feature type="transmembrane region" description="Helical" evidence="7">
    <location>
        <begin position="382"/>
        <end position="401"/>
    </location>
</feature>
<protein>
    <submittedName>
        <fullName evidence="9">MFS transporter</fullName>
    </submittedName>
</protein>
<keyword evidence="10" id="KW-1185">Reference proteome</keyword>
<evidence type="ECO:0000256" key="7">
    <source>
        <dbReference type="SAM" id="Phobius"/>
    </source>
</evidence>
<reference evidence="9 10" key="1">
    <citation type="submission" date="2021-01" db="EMBL/GenBank/DDBJ databases">
        <title>Whole genome shotgun sequence of Catellatospora citrea NBRC 14495.</title>
        <authorList>
            <person name="Komaki H."/>
            <person name="Tamura T."/>
        </authorList>
    </citation>
    <scope>NUCLEOTIDE SEQUENCE [LARGE SCALE GENOMIC DNA]</scope>
    <source>
        <strain evidence="9 10">NBRC 14495</strain>
    </source>
</reference>
<accession>A0A8J3KKW3</accession>
<dbReference type="GO" id="GO:0022857">
    <property type="term" value="F:transmembrane transporter activity"/>
    <property type="evidence" value="ECO:0007669"/>
    <property type="project" value="InterPro"/>
</dbReference>
<feature type="transmembrane region" description="Helical" evidence="7">
    <location>
        <begin position="148"/>
        <end position="169"/>
    </location>
</feature>
<feature type="transmembrane region" description="Helical" evidence="7">
    <location>
        <begin position="21"/>
        <end position="46"/>
    </location>
</feature>
<proteinExistence type="predicted"/>
<dbReference type="Pfam" id="PF07690">
    <property type="entry name" value="MFS_1"/>
    <property type="match status" value="1"/>
</dbReference>
<dbReference type="InterPro" id="IPR011701">
    <property type="entry name" value="MFS"/>
</dbReference>
<dbReference type="SUPFAM" id="SSF103473">
    <property type="entry name" value="MFS general substrate transporter"/>
    <property type="match status" value="1"/>
</dbReference>
<dbReference type="Gene3D" id="1.20.1250.20">
    <property type="entry name" value="MFS general substrate transporter like domains"/>
    <property type="match status" value="1"/>
</dbReference>
<evidence type="ECO:0000256" key="3">
    <source>
        <dbReference type="ARBA" id="ARBA00022475"/>
    </source>
</evidence>
<evidence type="ECO:0000256" key="6">
    <source>
        <dbReference type="ARBA" id="ARBA00023136"/>
    </source>
</evidence>
<keyword evidence="6 7" id="KW-0472">Membrane</keyword>
<evidence type="ECO:0000256" key="2">
    <source>
        <dbReference type="ARBA" id="ARBA00022448"/>
    </source>
</evidence>
<dbReference type="PANTHER" id="PTHR23517:SF2">
    <property type="entry name" value="MULTIDRUG RESISTANCE PROTEIN MDTH"/>
    <property type="match status" value="1"/>
</dbReference>
<keyword evidence="2" id="KW-0813">Transport</keyword>
<dbReference type="PROSITE" id="PS50850">
    <property type="entry name" value="MFS"/>
    <property type="match status" value="1"/>
</dbReference>
<evidence type="ECO:0000313" key="9">
    <source>
        <dbReference type="EMBL" id="GIG01657.1"/>
    </source>
</evidence>
<comment type="subcellular location">
    <subcellularLocation>
        <location evidence="1">Cell membrane</location>
        <topology evidence="1">Multi-pass membrane protein</topology>
    </subcellularLocation>
</comment>
<sequence length="419" mass="43226">MRVSVPRVRSWMIKLLPAHPTTRALVFSSLAASTSRGLFITVSVIFFTRSVGLSAGQVGLGLTVAAVVGLIAGVPAGHLADRVGPRRVMVAFGVVRAGIMLGYLAVHGFTGFVLVAAGVQLLESGTGAANGALIAGSVPPEQRVRTRAMLRSVINVGWGVGALIAGVALKYDTRPAYVAILVVCAALALLASLLVLRVPPVAPQPRRSSGPALIVLRDRPYLALAALNGVLCVHYGMLNVAVPLWVVERTNAPAWIVAVLGLLNATVVVLFQIRASRGTATAEGAALAQRASGLLLLGACVLYSLAAGRSAWLAIVVLVAASAVHVLGELRQAAGSWGISFDLAPEHSQGQYQGMYGTGFALAGVVAPALLATVVVGWGWPGWLLFGLIFAASGAAVPAAVRWARRARPEVATPEPALV</sequence>
<organism evidence="9 10">
    <name type="scientific">Catellatospora citrea</name>
    <dbReference type="NCBI Taxonomy" id="53366"/>
    <lineage>
        <taxon>Bacteria</taxon>
        <taxon>Bacillati</taxon>
        <taxon>Actinomycetota</taxon>
        <taxon>Actinomycetes</taxon>
        <taxon>Micromonosporales</taxon>
        <taxon>Micromonosporaceae</taxon>
        <taxon>Catellatospora</taxon>
    </lineage>
</organism>
<name>A0A8J3KKW3_9ACTN</name>
<dbReference type="InterPro" id="IPR020846">
    <property type="entry name" value="MFS_dom"/>
</dbReference>
<evidence type="ECO:0000259" key="8">
    <source>
        <dbReference type="PROSITE" id="PS50850"/>
    </source>
</evidence>
<dbReference type="PANTHER" id="PTHR23517">
    <property type="entry name" value="RESISTANCE PROTEIN MDTM, PUTATIVE-RELATED-RELATED"/>
    <property type="match status" value="1"/>
</dbReference>
<dbReference type="AlphaFoldDB" id="A0A8J3KKW3"/>